<evidence type="ECO:0000256" key="5">
    <source>
        <dbReference type="ARBA" id="ARBA00022679"/>
    </source>
</evidence>
<dbReference type="Pfam" id="PF02518">
    <property type="entry name" value="HATPase_c"/>
    <property type="match status" value="1"/>
</dbReference>
<evidence type="ECO:0000256" key="8">
    <source>
        <dbReference type="ARBA" id="ARBA00022777"/>
    </source>
</evidence>
<dbReference type="CDD" id="cd00082">
    <property type="entry name" value="HisKA"/>
    <property type="match status" value="1"/>
</dbReference>
<comment type="subcellular location">
    <subcellularLocation>
        <location evidence="2">Membrane</location>
    </subcellularLocation>
</comment>
<evidence type="ECO:0000256" key="10">
    <source>
        <dbReference type="ARBA" id="ARBA00022989"/>
    </source>
</evidence>
<dbReference type="RefSeq" id="WP_270598369.1">
    <property type="nucleotide sequence ID" value="NZ_JAQESC010000007.1"/>
</dbReference>
<evidence type="ECO:0000256" key="13">
    <source>
        <dbReference type="SAM" id="Phobius"/>
    </source>
</evidence>
<dbReference type="GO" id="GO:0005886">
    <property type="term" value="C:plasma membrane"/>
    <property type="evidence" value="ECO:0007669"/>
    <property type="project" value="TreeGrafter"/>
</dbReference>
<evidence type="ECO:0000256" key="2">
    <source>
        <dbReference type="ARBA" id="ARBA00004370"/>
    </source>
</evidence>
<dbReference type="SMART" id="SM00388">
    <property type="entry name" value="HisKA"/>
    <property type="match status" value="1"/>
</dbReference>
<dbReference type="AlphaFoldDB" id="A0AAW8U295"/>
<keyword evidence="5" id="KW-0808">Transferase</keyword>
<name>A0AAW8U295_9ENTE</name>
<dbReference type="InterPro" id="IPR050351">
    <property type="entry name" value="BphY/WalK/GraS-like"/>
</dbReference>
<dbReference type="GO" id="GO:0016036">
    <property type="term" value="P:cellular response to phosphate starvation"/>
    <property type="evidence" value="ECO:0007669"/>
    <property type="project" value="TreeGrafter"/>
</dbReference>
<dbReference type="PANTHER" id="PTHR45453:SF1">
    <property type="entry name" value="PHOSPHATE REGULON SENSOR PROTEIN PHOR"/>
    <property type="match status" value="1"/>
</dbReference>
<dbReference type="Pfam" id="PF00512">
    <property type="entry name" value="HisKA"/>
    <property type="match status" value="1"/>
</dbReference>
<dbReference type="Gene3D" id="3.30.565.10">
    <property type="entry name" value="Histidine kinase-like ATPase, C-terminal domain"/>
    <property type="match status" value="1"/>
</dbReference>
<keyword evidence="9" id="KW-0067">ATP-binding</keyword>
<dbReference type="InterPro" id="IPR003661">
    <property type="entry name" value="HisK_dim/P_dom"/>
</dbReference>
<keyword evidence="4" id="KW-0597">Phosphoprotein</keyword>
<evidence type="ECO:0000313" key="16">
    <source>
        <dbReference type="Proteomes" id="UP001256711"/>
    </source>
</evidence>
<evidence type="ECO:0000256" key="3">
    <source>
        <dbReference type="ARBA" id="ARBA00012438"/>
    </source>
</evidence>
<dbReference type="InterPro" id="IPR058212">
    <property type="entry name" value="VanS-like"/>
</dbReference>
<dbReference type="InterPro" id="IPR003594">
    <property type="entry name" value="HATPase_dom"/>
</dbReference>
<feature type="domain" description="Histidine kinase" evidence="14">
    <location>
        <begin position="144"/>
        <end position="359"/>
    </location>
</feature>
<dbReference type="InterPro" id="IPR005467">
    <property type="entry name" value="His_kinase_dom"/>
</dbReference>
<dbReference type="InterPro" id="IPR036890">
    <property type="entry name" value="HATPase_C_sf"/>
</dbReference>
<dbReference type="PRINTS" id="PR00344">
    <property type="entry name" value="BCTRLSENSOR"/>
</dbReference>
<dbReference type="GO" id="GO:0004721">
    <property type="term" value="F:phosphoprotein phosphatase activity"/>
    <property type="evidence" value="ECO:0007669"/>
    <property type="project" value="TreeGrafter"/>
</dbReference>
<reference evidence="15" key="1">
    <citation type="submission" date="2023-03" db="EMBL/GenBank/DDBJ databases">
        <authorList>
            <person name="Shen W."/>
            <person name="Cai J."/>
        </authorList>
    </citation>
    <scope>NUCLEOTIDE SEQUENCE</scope>
    <source>
        <strain evidence="15">B226-2</strain>
    </source>
</reference>
<keyword evidence="6 13" id="KW-0812">Transmembrane</keyword>
<keyword evidence="11" id="KW-0902">Two-component regulatory system</keyword>
<dbReference type="SMART" id="SM00387">
    <property type="entry name" value="HATPase_c"/>
    <property type="match status" value="1"/>
</dbReference>
<dbReference type="SUPFAM" id="SSF47384">
    <property type="entry name" value="Homodimeric domain of signal transducing histidine kinase"/>
    <property type="match status" value="1"/>
</dbReference>
<feature type="transmembrane region" description="Helical" evidence="13">
    <location>
        <begin position="12"/>
        <end position="37"/>
    </location>
</feature>
<organism evidence="15 16">
    <name type="scientific">Enterococcus asini</name>
    <dbReference type="NCBI Taxonomy" id="57732"/>
    <lineage>
        <taxon>Bacteria</taxon>
        <taxon>Bacillati</taxon>
        <taxon>Bacillota</taxon>
        <taxon>Bacilli</taxon>
        <taxon>Lactobacillales</taxon>
        <taxon>Enterococcaceae</taxon>
        <taxon>Enterococcus</taxon>
    </lineage>
</organism>
<dbReference type="InterPro" id="IPR036097">
    <property type="entry name" value="HisK_dim/P_sf"/>
</dbReference>
<evidence type="ECO:0000256" key="12">
    <source>
        <dbReference type="ARBA" id="ARBA00023136"/>
    </source>
</evidence>
<dbReference type="GO" id="GO:0000155">
    <property type="term" value="F:phosphorelay sensor kinase activity"/>
    <property type="evidence" value="ECO:0007669"/>
    <property type="project" value="InterPro"/>
</dbReference>
<proteinExistence type="predicted"/>
<dbReference type="Proteomes" id="UP001256711">
    <property type="component" value="Unassembled WGS sequence"/>
</dbReference>
<keyword evidence="10 13" id="KW-1133">Transmembrane helix</keyword>
<dbReference type="GO" id="GO:0005524">
    <property type="term" value="F:ATP binding"/>
    <property type="evidence" value="ECO:0007669"/>
    <property type="project" value="UniProtKB-KW"/>
</dbReference>
<feature type="transmembrane region" description="Helical" evidence="13">
    <location>
        <begin position="57"/>
        <end position="80"/>
    </location>
</feature>
<keyword evidence="8 15" id="KW-0418">Kinase</keyword>
<dbReference type="EC" id="2.7.13.3" evidence="3"/>
<comment type="caution">
    <text evidence="15">The sequence shown here is derived from an EMBL/GenBank/DDBJ whole genome shotgun (WGS) entry which is preliminary data.</text>
</comment>
<protein>
    <recommendedName>
        <fullName evidence="3">histidine kinase</fullName>
        <ecNumber evidence="3">2.7.13.3</ecNumber>
    </recommendedName>
</protein>
<evidence type="ECO:0000256" key="4">
    <source>
        <dbReference type="ARBA" id="ARBA00022553"/>
    </source>
</evidence>
<dbReference type="FunFam" id="3.30.565.10:FF:000013">
    <property type="entry name" value="Two-component sensor histidine kinase"/>
    <property type="match status" value="1"/>
</dbReference>
<evidence type="ECO:0000256" key="1">
    <source>
        <dbReference type="ARBA" id="ARBA00000085"/>
    </source>
</evidence>
<sequence length="359" mass="41103">MKHSLILSRKLIKQYILAALLAVGITLLVPFALKFILGSRAWYYDDFGYPFLAWANQHLTILVVVTALICWLALTFYFIAKATRYLDQAFSATKQLITTPEKTIYLSKDLAEFEVEINQIREDSLFHQRAASEAEQRKNELIVYLAHDLRTPLTSIIGYLTLLIEQPELDMATRSKYTQITLEKAQRLESLINEFFEITRFNLTTITLEKRLVDLSLMIEQLSYEFLPVMAPKELTWQLELASNIQLEVDVEKFERVLDNLIKNAINYADPKTALSLELKEDHQQVQLTLTNHGATIPQNRLERIFEPFYRGDSARNSQTGGTGLGLPIAKEIIEHHGGTLHAESQNGTFQMILTLPKT</sequence>
<keyword evidence="12 13" id="KW-0472">Membrane</keyword>
<dbReference type="EMBL" id="JARQBJ010000004">
    <property type="protein sequence ID" value="MDT2810807.1"/>
    <property type="molecule type" value="Genomic_DNA"/>
</dbReference>
<comment type="catalytic activity">
    <reaction evidence="1">
        <text>ATP + protein L-histidine = ADP + protein N-phospho-L-histidine.</text>
        <dbReference type="EC" id="2.7.13.3"/>
    </reaction>
</comment>
<evidence type="ECO:0000256" key="6">
    <source>
        <dbReference type="ARBA" id="ARBA00022692"/>
    </source>
</evidence>
<evidence type="ECO:0000259" key="14">
    <source>
        <dbReference type="PROSITE" id="PS50109"/>
    </source>
</evidence>
<dbReference type="PANTHER" id="PTHR45453">
    <property type="entry name" value="PHOSPHATE REGULON SENSOR PROTEIN PHOR"/>
    <property type="match status" value="1"/>
</dbReference>
<dbReference type="SUPFAM" id="SSF55874">
    <property type="entry name" value="ATPase domain of HSP90 chaperone/DNA topoisomerase II/histidine kinase"/>
    <property type="match status" value="1"/>
</dbReference>
<dbReference type="NCBIfam" id="NF033091">
    <property type="entry name" value="HK_VanS_ACDEFG"/>
    <property type="match status" value="1"/>
</dbReference>
<dbReference type="CDD" id="cd00075">
    <property type="entry name" value="HATPase"/>
    <property type="match status" value="1"/>
</dbReference>
<dbReference type="PROSITE" id="PS50109">
    <property type="entry name" value="HIS_KIN"/>
    <property type="match status" value="1"/>
</dbReference>
<evidence type="ECO:0000256" key="7">
    <source>
        <dbReference type="ARBA" id="ARBA00022741"/>
    </source>
</evidence>
<gene>
    <name evidence="15" type="ORF">P7H43_09930</name>
</gene>
<evidence type="ECO:0000256" key="11">
    <source>
        <dbReference type="ARBA" id="ARBA00023012"/>
    </source>
</evidence>
<evidence type="ECO:0000313" key="15">
    <source>
        <dbReference type="EMBL" id="MDT2810807.1"/>
    </source>
</evidence>
<keyword evidence="7" id="KW-0547">Nucleotide-binding</keyword>
<dbReference type="InterPro" id="IPR004358">
    <property type="entry name" value="Sig_transdc_His_kin-like_C"/>
</dbReference>
<accession>A0AAW8U295</accession>
<evidence type="ECO:0000256" key="9">
    <source>
        <dbReference type="ARBA" id="ARBA00022840"/>
    </source>
</evidence>
<dbReference type="Gene3D" id="1.10.287.130">
    <property type="match status" value="1"/>
</dbReference>